<comment type="caution">
    <text evidence="1">The sequence shown here is derived from an EMBL/GenBank/DDBJ whole genome shotgun (WGS) entry which is preliminary data.</text>
</comment>
<dbReference type="Pfam" id="PF04978">
    <property type="entry name" value="MST"/>
    <property type="match status" value="1"/>
</dbReference>
<gene>
    <name evidence="1" type="ORF">FB382_002882</name>
</gene>
<protein>
    <submittedName>
        <fullName evidence="1">Putative damage-inducible protein DinB</fullName>
    </submittedName>
</protein>
<dbReference type="Proteomes" id="UP000580910">
    <property type="component" value="Unassembled WGS sequence"/>
</dbReference>
<dbReference type="InterPro" id="IPR007061">
    <property type="entry name" value="MST-like"/>
</dbReference>
<sequence length="176" mass="19942">MTETSSIIRTDPPLAADETTTLRAFLTFQRDTLRMKTEGLTGEQLNQTLAPSEMTLGGMLKHLALVEHWWFACIFLGQEYAEPWASIDWEDDADWDWHSASEDSPEELRALLDREVATSDAIVDQVSDLGTLSTRKSRTGETFSLRWILVHMIEEYSRHNGHADLLRESIDGSTGE</sequence>
<evidence type="ECO:0000313" key="1">
    <source>
        <dbReference type="EMBL" id="MBA8804591.1"/>
    </source>
</evidence>
<reference evidence="1 2" key="1">
    <citation type="submission" date="2020-07" db="EMBL/GenBank/DDBJ databases">
        <title>Sequencing the genomes of 1000 actinobacteria strains.</title>
        <authorList>
            <person name="Klenk H.-P."/>
        </authorList>
    </citation>
    <scope>NUCLEOTIDE SEQUENCE [LARGE SCALE GENOMIC DNA]</scope>
    <source>
        <strain evidence="1 2">DSM 21349</strain>
    </source>
</reference>
<dbReference type="RefSeq" id="WP_343055614.1">
    <property type="nucleotide sequence ID" value="NZ_JACGXA010000001.1"/>
</dbReference>
<proteinExistence type="predicted"/>
<evidence type="ECO:0000313" key="2">
    <source>
        <dbReference type="Proteomes" id="UP000580910"/>
    </source>
</evidence>
<name>A0A7W3J1J3_9ACTN</name>
<dbReference type="Gene3D" id="1.20.120.450">
    <property type="entry name" value="dinb family like domain"/>
    <property type="match status" value="1"/>
</dbReference>
<dbReference type="SUPFAM" id="SSF109854">
    <property type="entry name" value="DinB/YfiT-like putative metalloenzymes"/>
    <property type="match status" value="1"/>
</dbReference>
<accession>A0A7W3J1J3</accession>
<dbReference type="InterPro" id="IPR034660">
    <property type="entry name" value="DinB/YfiT-like"/>
</dbReference>
<keyword evidence="2" id="KW-1185">Reference proteome</keyword>
<dbReference type="AlphaFoldDB" id="A0A7W3J1J3"/>
<dbReference type="EMBL" id="JACGXA010000001">
    <property type="protein sequence ID" value="MBA8804591.1"/>
    <property type="molecule type" value="Genomic_DNA"/>
</dbReference>
<organism evidence="1 2">
    <name type="scientific">Nocardioides ginsengisegetis</name>
    <dbReference type="NCBI Taxonomy" id="661491"/>
    <lineage>
        <taxon>Bacteria</taxon>
        <taxon>Bacillati</taxon>
        <taxon>Actinomycetota</taxon>
        <taxon>Actinomycetes</taxon>
        <taxon>Propionibacteriales</taxon>
        <taxon>Nocardioidaceae</taxon>
        <taxon>Nocardioides</taxon>
    </lineage>
</organism>